<name>X1MFX1_9ZZZZ</name>
<feature type="domain" description="Rhamnogalacturonase A/B/Epimerase-like pectate lyase" evidence="1">
    <location>
        <begin position="46"/>
        <end position="112"/>
    </location>
</feature>
<evidence type="ECO:0000259" key="1">
    <source>
        <dbReference type="Pfam" id="PF12708"/>
    </source>
</evidence>
<evidence type="ECO:0000313" key="2">
    <source>
        <dbReference type="EMBL" id="GAI30532.1"/>
    </source>
</evidence>
<organism evidence="2">
    <name type="scientific">marine sediment metagenome</name>
    <dbReference type="NCBI Taxonomy" id="412755"/>
    <lineage>
        <taxon>unclassified sequences</taxon>
        <taxon>metagenomes</taxon>
        <taxon>ecological metagenomes</taxon>
    </lineage>
</organism>
<dbReference type="SUPFAM" id="SSF51126">
    <property type="entry name" value="Pectin lyase-like"/>
    <property type="match status" value="1"/>
</dbReference>
<feature type="non-terminal residue" evidence="2">
    <location>
        <position position="293"/>
    </location>
</feature>
<gene>
    <name evidence="2" type="ORF">S06H3_26657</name>
</gene>
<dbReference type="InterPro" id="IPR024535">
    <property type="entry name" value="RHGA/B-epi-like_pectate_lyase"/>
</dbReference>
<protein>
    <recommendedName>
        <fullName evidence="1">Rhamnogalacturonase A/B/Epimerase-like pectate lyase domain-containing protein</fullName>
    </recommendedName>
</protein>
<reference evidence="2" key="1">
    <citation type="journal article" date="2014" name="Front. Microbiol.">
        <title>High frequency of phylogenetically diverse reductive dehalogenase-homologous genes in deep subseafloor sedimentary metagenomes.</title>
        <authorList>
            <person name="Kawai M."/>
            <person name="Futagami T."/>
            <person name="Toyoda A."/>
            <person name="Takaki Y."/>
            <person name="Nishi S."/>
            <person name="Hori S."/>
            <person name="Arai W."/>
            <person name="Tsubouchi T."/>
            <person name="Morono Y."/>
            <person name="Uchiyama I."/>
            <person name="Ito T."/>
            <person name="Fujiyama A."/>
            <person name="Inagaki F."/>
            <person name="Takami H."/>
        </authorList>
    </citation>
    <scope>NUCLEOTIDE SEQUENCE</scope>
    <source>
        <strain evidence="2">Expedition CK06-06</strain>
    </source>
</reference>
<dbReference type="InterPro" id="IPR011050">
    <property type="entry name" value="Pectin_lyase_fold/virulence"/>
</dbReference>
<accession>X1MFX1</accession>
<proteinExistence type="predicted"/>
<dbReference type="InterPro" id="IPR012334">
    <property type="entry name" value="Pectin_lyas_fold"/>
</dbReference>
<dbReference type="Pfam" id="PF12708">
    <property type="entry name" value="Pect-lyase_RHGA_epim"/>
    <property type="match status" value="1"/>
</dbReference>
<feature type="non-terminal residue" evidence="2">
    <location>
        <position position="1"/>
    </location>
</feature>
<sequence>ADNRDFDLAMKYIRYNWDALEVVLGVDLTNISASYTNIYSVTNPLYGATGDGKTDDGEAIQAAIDAAYDAGGGIVSLPEGTYLISATLNTRANVCIKGDGRFNTVIKLDDDSDCDVFNSTHEDGDYRCIFQDFRVNGNKDNNASGSGFSGHWVIARFRNTQVHGCAEYAYDFNGDSGGDILLTGCSGGSSNIGLRSFHAGTVIIGGNYEGNTTNNIYFKDFNGGVIEGTFQDGAVNSIVIENCRGIVVSGLHMVGWSNYGIYLSKGSHGNYIQTSFEDRAQAYYASPSTFDNT</sequence>
<dbReference type="EMBL" id="BARV01015428">
    <property type="protein sequence ID" value="GAI30532.1"/>
    <property type="molecule type" value="Genomic_DNA"/>
</dbReference>
<dbReference type="Gene3D" id="2.160.20.10">
    <property type="entry name" value="Single-stranded right-handed beta-helix, Pectin lyase-like"/>
    <property type="match status" value="1"/>
</dbReference>
<comment type="caution">
    <text evidence="2">The sequence shown here is derived from an EMBL/GenBank/DDBJ whole genome shotgun (WGS) entry which is preliminary data.</text>
</comment>
<dbReference type="AlphaFoldDB" id="X1MFX1"/>